<reference evidence="1 2" key="1">
    <citation type="submission" date="2020-09" db="EMBL/GenBank/DDBJ databases">
        <title>Genome sequences of type strains of Chitinophaga qingshengii and Chitinophaga varians.</title>
        <authorList>
            <person name="Kittiwongwattana C."/>
        </authorList>
    </citation>
    <scope>NUCLEOTIDE SEQUENCE [LARGE SCALE GENOMIC DNA]</scope>
    <source>
        <strain evidence="1 2">JCM 30026</strain>
    </source>
</reference>
<gene>
    <name evidence="1" type="ORF">ICL07_02715</name>
</gene>
<protein>
    <submittedName>
        <fullName evidence="1">Uncharacterized protein</fullName>
    </submittedName>
</protein>
<sequence length="398" mass="45402">MHRDNLSPKELLLVNRIEMLQRPTGGDSMKVLLLYDFPLHFIGDTICRFCYLKALCGFFEESVEIEVNCPNGMVHQLIRNNPYVSAVSQTPLMEIDYMQYHMIIITSIETELAFLNMLSIRYADTVLEGSPFPQVFSVTAYFDKLAKLDTIFSSLPGLGDYIQDNADAVQKELFLTAGEIEWGGNWLRGQGVKEDDNLIVMFDDSSRKIKQLNMEVYFDLLQYYIDNTNAKILIYDEKGIGKDTFYEAWLGSEQMARLVFARQLGLRNDISLLADKAVKLIFGPCTGMMHCAAAVYGVLVNNGFPRENVPLIITYTGKDIEDPTTKWDWWGGKQLSYCILVGDNDNGQREIFLLEQYRHDYLSCKNFTVALITGFLRANFTQQLQPLFNHSSHIIGNS</sequence>
<dbReference type="Proteomes" id="UP000659124">
    <property type="component" value="Unassembled WGS sequence"/>
</dbReference>
<dbReference type="RefSeq" id="WP_188086407.1">
    <property type="nucleotide sequence ID" value="NZ_JACVFC010000001.1"/>
</dbReference>
<dbReference type="Gene3D" id="3.40.50.2000">
    <property type="entry name" value="Glycogen Phosphorylase B"/>
    <property type="match status" value="1"/>
</dbReference>
<keyword evidence="2" id="KW-1185">Reference proteome</keyword>
<evidence type="ECO:0000313" key="2">
    <source>
        <dbReference type="Proteomes" id="UP000659124"/>
    </source>
</evidence>
<dbReference type="SUPFAM" id="SSF53756">
    <property type="entry name" value="UDP-Glycosyltransferase/glycogen phosphorylase"/>
    <property type="match status" value="1"/>
</dbReference>
<comment type="caution">
    <text evidence="1">The sequence shown here is derived from an EMBL/GenBank/DDBJ whole genome shotgun (WGS) entry which is preliminary data.</text>
</comment>
<proteinExistence type="predicted"/>
<accession>A0ABR7TH56</accession>
<evidence type="ECO:0000313" key="1">
    <source>
        <dbReference type="EMBL" id="MBC9929268.1"/>
    </source>
</evidence>
<name>A0ABR7TH56_9BACT</name>
<organism evidence="1 2">
    <name type="scientific">Chitinophaga qingshengii</name>
    <dbReference type="NCBI Taxonomy" id="1569794"/>
    <lineage>
        <taxon>Bacteria</taxon>
        <taxon>Pseudomonadati</taxon>
        <taxon>Bacteroidota</taxon>
        <taxon>Chitinophagia</taxon>
        <taxon>Chitinophagales</taxon>
        <taxon>Chitinophagaceae</taxon>
        <taxon>Chitinophaga</taxon>
    </lineage>
</organism>
<dbReference type="EMBL" id="JACVFC010000001">
    <property type="protein sequence ID" value="MBC9929268.1"/>
    <property type="molecule type" value="Genomic_DNA"/>
</dbReference>